<dbReference type="InterPro" id="IPR011104">
    <property type="entry name" value="Hpr_kin/Pase_C"/>
</dbReference>
<dbReference type="InterPro" id="IPR027417">
    <property type="entry name" value="P-loop_NTPase"/>
</dbReference>
<evidence type="ECO:0000259" key="1">
    <source>
        <dbReference type="Pfam" id="PF07475"/>
    </source>
</evidence>
<evidence type="ECO:0000313" key="2">
    <source>
        <dbReference type="EMBL" id="VTZ62623.1"/>
    </source>
</evidence>
<keyword evidence="2" id="KW-0418">Kinase</keyword>
<dbReference type="SUPFAM" id="SSF53795">
    <property type="entry name" value="PEP carboxykinase-like"/>
    <property type="match status" value="1"/>
</dbReference>
<dbReference type="Pfam" id="PF07475">
    <property type="entry name" value="Hpr_kinase_C"/>
    <property type="match status" value="1"/>
</dbReference>
<dbReference type="EMBL" id="CABFNB010000109">
    <property type="protein sequence ID" value="VTZ62623.1"/>
    <property type="molecule type" value="Genomic_DNA"/>
</dbReference>
<dbReference type="CDD" id="cd01918">
    <property type="entry name" value="HprK_C"/>
    <property type="match status" value="1"/>
</dbReference>
<gene>
    <name evidence="2" type="ORF">EMEDMD4_420062</name>
</gene>
<feature type="domain" description="HPr kinase/phosphorylase C-terminal" evidence="1">
    <location>
        <begin position="6"/>
        <end position="89"/>
    </location>
</feature>
<dbReference type="RefSeq" id="WP_018209188.1">
    <property type="nucleotide sequence ID" value="NZ_CABFNB010000109.1"/>
</dbReference>
<accession>A0A508X483</accession>
<keyword evidence="2" id="KW-0808">Transferase</keyword>
<protein>
    <submittedName>
        <fullName evidence="2">HPr kinase</fullName>
    </submittedName>
</protein>
<proteinExistence type="predicted"/>
<reference evidence="2" key="1">
    <citation type="submission" date="2019-06" db="EMBL/GenBank/DDBJ databases">
        <authorList>
            <person name="Le Quere A."/>
            <person name="Colella S."/>
        </authorList>
    </citation>
    <scope>NUCLEOTIDE SEQUENCE</scope>
    <source>
        <strain evidence="2">EmedicaeMD41</strain>
    </source>
</reference>
<dbReference type="GO" id="GO:0000155">
    <property type="term" value="F:phosphorelay sensor kinase activity"/>
    <property type="evidence" value="ECO:0007669"/>
    <property type="project" value="InterPro"/>
</dbReference>
<dbReference type="Proteomes" id="UP000507954">
    <property type="component" value="Unassembled WGS sequence"/>
</dbReference>
<dbReference type="Gene3D" id="3.40.50.300">
    <property type="entry name" value="P-loop containing nucleotide triphosphate hydrolases"/>
    <property type="match status" value="1"/>
</dbReference>
<dbReference type="AlphaFoldDB" id="A0A508X483"/>
<dbReference type="GO" id="GO:0006109">
    <property type="term" value="P:regulation of carbohydrate metabolic process"/>
    <property type="evidence" value="ECO:0007669"/>
    <property type="project" value="InterPro"/>
</dbReference>
<organism evidence="2">
    <name type="scientific">Sinorhizobium medicae</name>
    <dbReference type="NCBI Taxonomy" id="110321"/>
    <lineage>
        <taxon>Bacteria</taxon>
        <taxon>Pseudomonadati</taxon>
        <taxon>Pseudomonadota</taxon>
        <taxon>Alphaproteobacteria</taxon>
        <taxon>Hyphomicrobiales</taxon>
        <taxon>Rhizobiaceae</taxon>
        <taxon>Sinorhizobium/Ensifer group</taxon>
        <taxon>Sinorhizobium</taxon>
    </lineage>
</organism>
<dbReference type="GO" id="GO:0005524">
    <property type="term" value="F:ATP binding"/>
    <property type="evidence" value="ECO:0007669"/>
    <property type="project" value="InterPro"/>
</dbReference>
<sequence length="161" mass="17117">MNTPVCNVHGTAIVLGTTGLLITGPSGLGKSALALSCVSEVTRRGRFAALVADDRVDLTLEHGRIVARCPAAIRGLIEVRGSGIVKVGTVSACVLDWAIMPVKAPFNPRLPPKEELRLEVGRNLPLLRLPIDGPLSPVDALIALLASARYRKNRPEIESMV</sequence>
<name>A0A508X483_9HYPH</name>